<dbReference type="SUPFAM" id="SSF54447">
    <property type="entry name" value="ssDNA-binding transcriptional regulator domain"/>
    <property type="match status" value="2"/>
</dbReference>
<dbReference type="AlphaFoldDB" id="A0A8B6FEL4"/>
<evidence type="ECO:0000256" key="1">
    <source>
        <dbReference type="ARBA" id="ARBA00004123"/>
    </source>
</evidence>
<dbReference type="Gene3D" id="1.10.533.10">
    <property type="entry name" value="Death Domain, Fas"/>
    <property type="match status" value="1"/>
</dbReference>
<sequence>MQKEHKDSLQRNYVKLVRETPVDVVIDHLYQSGILTDELKEDILQQTNSYSKTRQLISILQRRGSEAFDCFCTALAMEGKSNLVNLLKCSVTDADGGSKNRCMLSIGGDIFVVANEWCDKLMIHIRKYEKNSANTYIPTKKGIALNLSQWVLLEMYVNDIDSAIGKMIDDVDGNPEMTFHLSNGVYVSVNRIYPTVDVRQRWKIPDSSQIVPTKKGISLTYDKWEALKETFTEVRQVVPELEDITPCILGENHQEQEKHNMISRTVSCESELDDTAEVRPITFSMGSIIPSQSSVVSNISSLYEKYTMHLNIIKWTGAVILLTLMSTSLALTSAMTKKKSDHTNYTDCIKIKGAVDDQNSGINNTLCGYFKQFPLPEQLKVTICSYQKQVWITIRHFRGIIPTTSGVVLNKRQWRYVQRLRSTINKAIESASNTKGV</sequence>
<evidence type="ECO:0000256" key="3">
    <source>
        <dbReference type="ARBA" id="ARBA00023015"/>
    </source>
</evidence>
<dbReference type="OrthoDB" id="2505440at2759"/>
<dbReference type="SUPFAM" id="SSF47986">
    <property type="entry name" value="DEATH domain"/>
    <property type="match status" value="1"/>
</dbReference>
<dbReference type="InterPro" id="IPR045125">
    <property type="entry name" value="Sub1/Tcp4-like"/>
</dbReference>
<dbReference type="SMART" id="SM00114">
    <property type="entry name" value="CARD"/>
    <property type="match status" value="1"/>
</dbReference>
<dbReference type="GO" id="GO:0042981">
    <property type="term" value="P:regulation of apoptotic process"/>
    <property type="evidence" value="ECO:0007669"/>
    <property type="project" value="InterPro"/>
</dbReference>
<dbReference type="Gene3D" id="2.30.31.10">
    <property type="entry name" value="Transcriptional Coactivator Pc4, Chain A"/>
    <property type="match status" value="2"/>
</dbReference>
<dbReference type="GO" id="GO:0003713">
    <property type="term" value="F:transcription coactivator activity"/>
    <property type="evidence" value="ECO:0007669"/>
    <property type="project" value="InterPro"/>
</dbReference>
<evidence type="ECO:0000256" key="2">
    <source>
        <dbReference type="ARBA" id="ARBA00009001"/>
    </source>
</evidence>
<evidence type="ECO:0000313" key="9">
    <source>
        <dbReference type="Proteomes" id="UP000596742"/>
    </source>
</evidence>
<evidence type="ECO:0000256" key="4">
    <source>
        <dbReference type="ARBA" id="ARBA00023125"/>
    </source>
</evidence>
<dbReference type="InterPro" id="IPR009044">
    <property type="entry name" value="ssDNA-bd_transcriptional_reg"/>
</dbReference>
<dbReference type="CDD" id="cd01671">
    <property type="entry name" value="CARD"/>
    <property type="match status" value="1"/>
</dbReference>
<proteinExistence type="inferred from homology"/>
<keyword evidence="6" id="KW-0539">Nucleus</keyword>
<dbReference type="Pfam" id="PF00619">
    <property type="entry name" value="CARD"/>
    <property type="match status" value="1"/>
</dbReference>
<dbReference type="InterPro" id="IPR003173">
    <property type="entry name" value="PC4_C"/>
</dbReference>
<keyword evidence="5" id="KW-0804">Transcription</keyword>
<comment type="subcellular location">
    <subcellularLocation>
        <location evidence="1">Nucleus</location>
    </subcellularLocation>
</comment>
<feature type="domain" description="CARD" evidence="7">
    <location>
        <begin position="1"/>
        <end position="90"/>
    </location>
</feature>
<accession>A0A8B6FEL4</accession>
<reference evidence="8" key="1">
    <citation type="submission" date="2018-11" db="EMBL/GenBank/DDBJ databases">
        <authorList>
            <person name="Alioto T."/>
            <person name="Alioto T."/>
        </authorList>
    </citation>
    <scope>NUCLEOTIDE SEQUENCE</scope>
</reference>
<dbReference type="EMBL" id="UYJE01006645">
    <property type="protein sequence ID" value="VDI47712.1"/>
    <property type="molecule type" value="Genomic_DNA"/>
</dbReference>
<keyword evidence="3" id="KW-0805">Transcription regulation</keyword>
<dbReference type="GO" id="GO:0003677">
    <property type="term" value="F:DNA binding"/>
    <property type="evidence" value="ECO:0007669"/>
    <property type="project" value="UniProtKB-KW"/>
</dbReference>
<organism evidence="8 9">
    <name type="scientific">Mytilus galloprovincialis</name>
    <name type="common">Mediterranean mussel</name>
    <dbReference type="NCBI Taxonomy" id="29158"/>
    <lineage>
        <taxon>Eukaryota</taxon>
        <taxon>Metazoa</taxon>
        <taxon>Spiralia</taxon>
        <taxon>Lophotrochozoa</taxon>
        <taxon>Mollusca</taxon>
        <taxon>Bivalvia</taxon>
        <taxon>Autobranchia</taxon>
        <taxon>Pteriomorphia</taxon>
        <taxon>Mytilida</taxon>
        <taxon>Mytiloidea</taxon>
        <taxon>Mytilidae</taxon>
        <taxon>Mytilinae</taxon>
        <taxon>Mytilus</taxon>
    </lineage>
</organism>
<protein>
    <recommendedName>
        <fullName evidence="7">CARD domain-containing protein</fullName>
    </recommendedName>
</protein>
<name>A0A8B6FEL4_MYTGA</name>
<dbReference type="Proteomes" id="UP000596742">
    <property type="component" value="Unassembled WGS sequence"/>
</dbReference>
<evidence type="ECO:0000256" key="6">
    <source>
        <dbReference type="ARBA" id="ARBA00023242"/>
    </source>
</evidence>
<dbReference type="InterPro" id="IPR011029">
    <property type="entry name" value="DEATH-like_dom_sf"/>
</dbReference>
<dbReference type="GO" id="GO:0005634">
    <property type="term" value="C:nucleus"/>
    <property type="evidence" value="ECO:0007669"/>
    <property type="project" value="UniProtKB-SubCell"/>
</dbReference>
<dbReference type="Pfam" id="PF02229">
    <property type="entry name" value="PC4"/>
    <property type="match status" value="2"/>
</dbReference>
<gene>
    <name evidence="8" type="ORF">MGAL_10B092760</name>
</gene>
<dbReference type="PROSITE" id="PS50209">
    <property type="entry name" value="CARD"/>
    <property type="match status" value="1"/>
</dbReference>
<evidence type="ECO:0000259" key="7">
    <source>
        <dbReference type="PROSITE" id="PS50209"/>
    </source>
</evidence>
<evidence type="ECO:0000313" key="8">
    <source>
        <dbReference type="EMBL" id="VDI47712.1"/>
    </source>
</evidence>
<keyword evidence="4" id="KW-0238">DNA-binding</keyword>
<keyword evidence="9" id="KW-1185">Reference proteome</keyword>
<dbReference type="InterPro" id="IPR001315">
    <property type="entry name" value="CARD"/>
</dbReference>
<dbReference type="GO" id="GO:0060261">
    <property type="term" value="P:positive regulation of transcription initiation by RNA polymerase II"/>
    <property type="evidence" value="ECO:0007669"/>
    <property type="project" value="InterPro"/>
</dbReference>
<evidence type="ECO:0000256" key="5">
    <source>
        <dbReference type="ARBA" id="ARBA00023163"/>
    </source>
</evidence>
<comment type="caution">
    <text evidence="8">The sequence shown here is derived from an EMBL/GenBank/DDBJ whole genome shotgun (WGS) entry which is preliminary data.</text>
</comment>
<comment type="similarity">
    <text evidence="2">Belongs to the transcriptional coactivator PC4 family.</text>
</comment>
<dbReference type="PANTHER" id="PTHR13215">
    <property type="entry name" value="RNA POLYMERASE II TRANSCRIPTIONAL COACTIVATOR"/>
    <property type="match status" value="1"/>
</dbReference>